<dbReference type="OrthoDB" id="9810140at2"/>
<dbReference type="Proteomes" id="UP000243297">
    <property type="component" value="Unassembled WGS sequence"/>
</dbReference>
<dbReference type="SMART" id="SM00422">
    <property type="entry name" value="HTH_MERR"/>
    <property type="match status" value="1"/>
</dbReference>
<dbReference type="PANTHER" id="PTHR30204">
    <property type="entry name" value="REDOX-CYCLING DRUG-SENSING TRANSCRIPTIONAL ACTIVATOR SOXR"/>
    <property type="match status" value="1"/>
</dbReference>
<evidence type="ECO:0000256" key="4">
    <source>
        <dbReference type="ARBA" id="ARBA00023163"/>
    </source>
</evidence>
<dbReference type="PRINTS" id="PR00040">
    <property type="entry name" value="HTHMERR"/>
</dbReference>
<keyword evidence="2" id="KW-0805">Transcription regulation</keyword>
<protein>
    <submittedName>
        <fullName evidence="6">DNA-binding transcriptional regulator, MerR family</fullName>
    </submittedName>
</protein>
<evidence type="ECO:0000256" key="3">
    <source>
        <dbReference type="ARBA" id="ARBA00023125"/>
    </source>
</evidence>
<dbReference type="PROSITE" id="PS50937">
    <property type="entry name" value="HTH_MERR_2"/>
    <property type="match status" value="1"/>
</dbReference>
<dbReference type="SUPFAM" id="SSF46955">
    <property type="entry name" value="Putative DNA-binding domain"/>
    <property type="match status" value="1"/>
</dbReference>
<dbReference type="GO" id="GO:0003677">
    <property type="term" value="F:DNA binding"/>
    <property type="evidence" value="ECO:0007669"/>
    <property type="project" value="UniProtKB-KW"/>
</dbReference>
<dbReference type="RefSeq" id="WP_078712343.1">
    <property type="nucleotide sequence ID" value="NZ_FUWY01000006.1"/>
</dbReference>
<dbReference type="PROSITE" id="PS00552">
    <property type="entry name" value="HTH_MERR_1"/>
    <property type="match status" value="1"/>
</dbReference>
<keyword evidence="4" id="KW-0804">Transcription</keyword>
<dbReference type="SUPFAM" id="SSF55136">
    <property type="entry name" value="Probable bacterial effector-binding domain"/>
    <property type="match status" value="1"/>
</dbReference>
<name>A0A1T4PCP7_9FIRM</name>
<sequence length="266" mass="31522">MTKNSYTISEFSKLTGINTDNLRFYDREGLLVPERREENGYRSYSRKQLSTAYLITTLRSLDVGLEEIREYATSRNPEVMNKLFKKHDQRISQEIARLKETRDIMKLYISLANEAEIEDDYVCKVQYHGQENYFKCEDVLQELSNEEAEIQAFAYAWEHKVNLVCPLGIIVDTEIYNTSQKFRVKNYYFKSTKIKNAFKPEGYYAVFIGKYDPWVTMQGIQFLFDYIEKEKLTMTGEVYVEYVLDHVAEQNTEDYCVKIEVQIKEK</sequence>
<evidence type="ECO:0000313" key="6">
    <source>
        <dbReference type="EMBL" id="SJZ89107.1"/>
    </source>
</evidence>
<keyword evidence="1" id="KW-0678">Repressor</keyword>
<evidence type="ECO:0000313" key="7">
    <source>
        <dbReference type="Proteomes" id="UP000243297"/>
    </source>
</evidence>
<dbReference type="Gene3D" id="3.20.80.10">
    <property type="entry name" value="Regulatory factor, effector binding domain"/>
    <property type="match status" value="1"/>
</dbReference>
<dbReference type="InterPro" id="IPR011256">
    <property type="entry name" value="Reg_factor_effector_dom_sf"/>
</dbReference>
<evidence type="ECO:0000256" key="1">
    <source>
        <dbReference type="ARBA" id="ARBA00022491"/>
    </source>
</evidence>
<proteinExistence type="predicted"/>
<dbReference type="STRING" id="118967.SAMN02745191_1939"/>
<dbReference type="PANTHER" id="PTHR30204:SF69">
    <property type="entry name" value="MERR-FAMILY TRANSCRIPTIONAL REGULATOR"/>
    <property type="match status" value="1"/>
</dbReference>
<organism evidence="6 7">
    <name type="scientific">Anaerorhabdus furcosa</name>
    <dbReference type="NCBI Taxonomy" id="118967"/>
    <lineage>
        <taxon>Bacteria</taxon>
        <taxon>Bacillati</taxon>
        <taxon>Bacillota</taxon>
        <taxon>Erysipelotrichia</taxon>
        <taxon>Erysipelotrichales</taxon>
        <taxon>Erysipelotrichaceae</taxon>
        <taxon>Anaerorhabdus</taxon>
    </lineage>
</organism>
<reference evidence="7" key="1">
    <citation type="submission" date="2017-02" db="EMBL/GenBank/DDBJ databases">
        <authorList>
            <person name="Varghese N."/>
            <person name="Submissions S."/>
        </authorList>
    </citation>
    <scope>NUCLEOTIDE SEQUENCE [LARGE SCALE GENOMIC DNA]</scope>
    <source>
        <strain evidence="7">ATCC 25662</strain>
    </source>
</reference>
<dbReference type="Pfam" id="PF13411">
    <property type="entry name" value="MerR_1"/>
    <property type="match status" value="1"/>
</dbReference>
<dbReference type="AlphaFoldDB" id="A0A1T4PCP7"/>
<dbReference type="GO" id="GO:0003700">
    <property type="term" value="F:DNA-binding transcription factor activity"/>
    <property type="evidence" value="ECO:0007669"/>
    <property type="project" value="InterPro"/>
</dbReference>
<dbReference type="InterPro" id="IPR047057">
    <property type="entry name" value="MerR_fam"/>
</dbReference>
<dbReference type="EMBL" id="FUWY01000006">
    <property type="protein sequence ID" value="SJZ89107.1"/>
    <property type="molecule type" value="Genomic_DNA"/>
</dbReference>
<dbReference type="Gene3D" id="1.10.1660.10">
    <property type="match status" value="1"/>
</dbReference>
<evidence type="ECO:0000259" key="5">
    <source>
        <dbReference type="PROSITE" id="PS50937"/>
    </source>
</evidence>
<gene>
    <name evidence="6" type="ORF">SAMN02745191_1939</name>
</gene>
<feature type="domain" description="HTH merR-type" evidence="5">
    <location>
        <begin position="5"/>
        <end position="74"/>
    </location>
</feature>
<dbReference type="InterPro" id="IPR000551">
    <property type="entry name" value="MerR-type_HTH_dom"/>
</dbReference>
<keyword evidence="3 6" id="KW-0238">DNA-binding</keyword>
<evidence type="ECO:0000256" key="2">
    <source>
        <dbReference type="ARBA" id="ARBA00023015"/>
    </source>
</evidence>
<keyword evidence="7" id="KW-1185">Reference proteome</keyword>
<dbReference type="InterPro" id="IPR009061">
    <property type="entry name" value="DNA-bd_dom_put_sf"/>
</dbReference>
<accession>A0A1T4PCP7</accession>